<feature type="compositionally biased region" description="Low complexity" evidence="3">
    <location>
        <begin position="129"/>
        <end position="150"/>
    </location>
</feature>
<dbReference type="InterPro" id="IPR013256">
    <property type="entry name" value="Chromatin_SPT2"/>
</dbReference>
<evidence type="ECO:0000256" key="3">
    <source>
        <dbReference type="SAM" id="MobiDB-lite"/>
    </source>
</evidence>
<feature type="compositionally biased region" description="Acidic residues" evidence="3">
    <location>
        <begin position="311"/>
        <end position="323"/>
    </location>
</feature>
<protein>
    <recommendedName>
        <fullName evidence="6">SPT2-domain-containing protein</fullName>
    </recommendedName>
</protein>
<evidence type="ECO:0000256" key="2">
    <source>
        <dbReference type="ARBA" id="ARBA00023054"/>
    </source>
</evidence>
<evidence type="ECO:0008006" key="6">
    <source>
        <dbReference type="Google" id="ProtNLM"/>
    </source>
</evidence>
<organism evidence="4 5">
    <name type="scientific">Bimuria novae-zelandiae CBS 107.79</name>
    <dbReference type="NCBI Taxonomy" id="1447943"/>
    <lineage>
        <taxon>Eukaryota</taxon>
        <taxon>Fungi</taxon>
        <taxon>Dikarya</taxon>
        <taxon>Ascomycota</taxon>
        <taxon>Pezizomycotina</taxon>
        <taxon>Dothideomycetes</taxon>
        <taxon>Pleosporomycetidae</taxon>
        <taxon>Pleosporales</taxon>
        <taxon>Massarineae</taxon>
        <taxon>Didymosphaeriaceae</taxon>
        <taxon>Bimuria</taxon>
    </lineage>
</organism>
<dbReference type="SMART" id="SM00784">
    <property type="entry name" value="SPT2"/>
    <property type="match status" value="1"/>
</dbReference>
<reference evidence="4" key="1">
    <citation type="journal article" date="2020" name="Stud. Mycol.">
        <title>101 Dothideomycetes genomes: a test case for predicting lifestyles and emergence of pathogens.</title>
        <authorList>
            <person name="Haridas S."/>
            <person name="Albert R."/>
            <person name="Binder M."/>
            <person name="Bloem J."/>
            <person name="Labutti K."/>
            <person name="Salamov A."/>
            <person name="Andreopoulos B."/>
            <person name="Baker S."/>
            <person name="Barry K."/>
            <person name="Bills G."/>
            <person name="Bluhm B."/>
            <person name="Cannon C."/>
            <person name="Castanera R."/>
            <person name="Culley D."/>
            <person name="Daum C."/>
            <person name="Ezra D."/>
            <person name="Gonzalez J."/>
            <person name="Henrissat B."/>
            <person name="Kuo A."/>
            <person name="Liang C."/>
            <person name="Lipzen A."/>
            <person name="Lutzoni F."/>
            <person name="Magnuson J."/>
            <person name="Mondo S."/>
            <person name="Nolan M."/>
            <person name="Ohm R."/>
            <person name="Pangilinan J."/>
            <person name="Park H.-J."/>
            <person name="Ramirez L."/>
            <person name="Alfaro M."/>
            <person name="Sun H."/>
            <person name="Tritt A."/>
            <person name="Yoshinaga Y."/>
            <person name="Zwiers L.-H."/>
            <person name="Turgeon B."/>
            <person name="Goodwin S."/>
            <person name="Spatafora J."/>
            <person name="Crous P."/>
            <person name="Grigoriev I."/>
        </authorList>
    </citation>
    <scope>NUCLEOTIDE SEQUENCE</scope>
    <source>
        <strain evidence="4">CBS 107.79</strain>
    </source>
</reference>
<dbReference type="EMBL" id="ML976669">
    <property type="protein sequence ID" value="KAF1975751.1"/>
    <property type="molecule type" value="Genomic_DNA"/>
</dbReference>
<feature type="compositionally biased region" description="Low complexity" evidence="3">
    <location>
        <begin position="272"/>
        <end position="291"/>
    </location>
</feature>
<feature type="compositionally biased region" description="Polar residues" evidence="3">
    <location>
        <begin position="19"/>
        <end position="35"/>
    </location>
</feature>
<dbReference type="OrthoDB" id="5430658at2759"/>
<feature type="region of interest" description="Disordered" evidence="3">
    <location>
        <begin position="1"/>
        <end position="341"/>
    </location>
</feature>
<accession>A0A6A5VF35</accession>
<keyword evidence="5" id="KW-1185">Reference proteome</keyword>
<proteinExistence type="inferred from homology"/>
<feature type="compositionally biased region" description="Low complexity" evidence="3">
    <location>
        <begin position="211"/>
        <end position="229"/>
    </location>
</feature>
<dbReference type="AlphaFoldDB" id="A0A6A5VF35"/>
<sequence>MNPLHDILSSIDPAKARVLTTTPPAQRLGTGSSKPATGAQRPPPRPAQPANGSSEASALKRKASGSNDVGQNKMPRKDAPILSLAPISGPRPSPAPAGARSTSTTPTTSMPYRGTAGLGASKTASSQVKKPSATATGAPASSKVATSTPKPAAPRPAAPAPGTSTAPAKKVGGYLAMLQKAKEKDATKPAAPPVKPEPTKILSKKEREAARLAAKAGKGKKPPAGAAARNLDPKTGVAGASGAAPEKRKPAELGYQGTARPTKKPVEVGYKGTARSAPAAAPAARPGATGPMKKKPKPAEDRYAGYANWSDLDDDELEDDEGNDYASDASSDMEGDIWDVEEEEKKALKAAVEEDAKEAAEELKHKQMKEERKRKLAAMNKAAAARKKY</sequence>
<evidence type="ECO:0000256" key="1">
    <source>
        <dbReference type="ARBA" id="ARBA00006461"/>
    </source>
</evidence>
<keyword evidence="2" id="KW-0175">Coiled coil</keyword>
<evidence type="ECO:0000313" key="5">
    <source>
        <dbReference type="Proteomes" id="UP000800036"/>
    </source>
</evidence>
<feature type="region of interest" description="Disordered" evidence="3">
    <location>
        <begin position="357"/>
        <end position="389"/>
    </location>
</feature>
<feature type="compositionally biased region" description="Low complexity" evidence="3">
    <location>
        <begin position="160"/>
        <end position="170"/>
    </location>
</feature>
<gene>
    <name evidence="4" type="ORF">BU23DRAFT_597503</name>
</gene>
<name>A0A6A5VF35_9PLEO</name>
<feature type="compositionally biased region" description="Basic and acidic residues" evidence="3">
    <location>
        <begin position="357"/>
        <end position="373"/>
    </location>
</feature>
<comment type="similarity">
    <text evidence="1">Belongs to the SPT2 family.</text>
</comment>
<evidence type="ECO:0000313" key="4">
    <source>
        <dbReference type="EMBL" id="KAF1975751.1"/>
    </source>
</evidence>
<feature type="compositionally biased region" description="Low complexity" evidence="3">
    <location>
        <begin position="96"/>
        <end position="109"/>
    </location>
</feature>
<feature type="compositionally biased region" description="Acidic residues" evidence="3">
    <location>
        <begin position="331"/>
        <end position="341"/>
    </location>
</feature>
<dbReference type="Proteomes" id="UP000800036">
    <property type="component" value="Unassembled WGS sequence"/>
</dbReference>